<protein>
    <submittedName>
        <fullName evidence="1">2,3-bisphosphoglycerate-independent phosphoglycerate mutase</fullName>
        <ecNumber evidence="1">5.4.2.12</ecNumber>
    </submittedName>
</protein>
<keyword evidence="1" id="KW-0413">Isomerase</keyword>
<proteinExistence type="predicted"/>
<sequence length="309" mass="34541">MGYINYIIYSEMKRKMIILCYMLLIVGVSYGQKANKAKELPKHLILIGFDGLSAKSIRDGANMPTLRKLISEGSSTLEGRTILPSSSACNWASMFMGAGTELHGYTTWGSQKPELPSRVVNSDNRFPNIFGLYRDNTPNAEIGYIFEWEGMNYLVDTLAINYRLYTTDCTVPAIKYIKEKKPNLCAVIYHEPDGVGHSKGWSSPEYMNKLTELDKSLSEIVKAVEESGIMNETVIIVTSDHGGIKTGHGGVTMEEMQRPVVFYGKNIRKGFTIEESNVVYDIGGTMAYLLGVKQPQVWTARPIMSIFNK</sequence>
<dbReference type="AlphaFoldDB" id="A0A644UJW4"/>
<dbReference type="GO" id="GO:0016787">
    <property type="term" value="F:hydrolase activity"/>
    <property type="evidence" value="ECO:0007669"/>
    <property type="project" value="UniProtKB-ARBA"/>
</dbReference>
<dbReference type="SUPFAM" id="SSF53649">
    <property type="entry name" value="Alkaline phosphatase-like"/>
    <property type="match status" value="1"/>
</dbReference>
<dbReference type="PANTHER" id="PTHR10151">
    <property type="entry name" value="ECTONUCLEOTIDE PYROPHOSPHATASE/PHOSPHODIESTERASE"/>
    <property type="match status" value="1"/>
</dbReference>
<dbReference type="CDD" id="cd00016">
    <property type="entry name" value="ALP_like"/>
    <property type="match status" value="1"/>
</dbReference>
<accession>A0A644UJW4</accession>
<dbReference type="InterPro" id="IPR002591">
    <property type="entry name" value="Phosphodiest/P_Trfase"/>
</dbReference>
<dbReference type="InterPro" id="IPR017850">
    <property type="entry name" value="Alkaline_phosphatase_core_sf"/>
</dbReference>
<dbReference type="EMBL" id="VSSQ01000125">
    <property type="protein sequence ID" value="MPL79317.1"/>
    <property type="molecule type" value="Genomic_DNA"/>
</dbReference>
<evidence type="ECO:0000313" key="1">
    <source>
        <dbReference type="EMBL" id="MPL79317.1"/>
    </source>
</evidence>
<dbReference type="PANTHER" id="PTHR10151:SF120">
    <property type="entry name" value="BIS(5'-ADENOSYL)-TRIPHOSPHATASE"/>
    <property type="match status" value="1"/>
</dbReference>
<dbReference type="Gene3D" id="3.40.720.10">
    <property type="entry name" value="Alkaline Phosphatase, subunit A"/>
    <property type="match status" value="2"/>
</dbReference>
<dbReference type="Pfam" id="PF01663">
    <property type="entry name" value="Phosphodiest"/>
    <property type="match status" value="1"/>
</dbReference>
<comment type="caution">
    <text evidence="1">The sequence shown here is derived from an EMBL/GenBank/DDBJ whole genome shotgun (WGS) entry which is preliminary data.</text>
</comment>
<organism evidence="1">
    <name type="scientific">bioreactor metagenome</name>
    <dbReference type="NCBI Taxonomy" id="1076179"/>
    <lineage>
        <taxon>unclassified sequences</taxon>
        <taxon>metagenomes</taxon>
        <taxon>ecological metagenomes</taxon>
    </lineage>
</organism>
<dbReference type="GO" id="GO:0004619">
    <property type="term" value="F:phosphoglycerate mutase activity"/>
    <property type="evidence" value="ECO:0007669"/>
    <property type="project" value="UniProtKB-EC"/>
</dbReference>
<reference evidence="1" key="1">
    <citation type="submission" date="2019-08" db="EMBL/GenBank/DDBJ databases">
        <authorList>
            <person name="Kucharzyk K."/>
            <person name="Murdoch R.W."/>
            <person name="Higgins S."/>
            <person name="Loffler F."/>
        </authorList>
    </citation>
    <scope>NUCLEOTIDE SEQUENCE</scope>
</reference>
<name>A0A644UJW4_9ZZZZ</name>
<gene>
    <name evidence="1" type="primary">gpmI_8</name>
    <name evidence="1" type="ORF">SDC9_25193</name>
</gene>
<dbReference type="EC" id="5.4.2.12" evidence="1"/>